<name>A0ACC0MPF3_RHOML</name>
<keyword evidence="2" id="KW-1185">Reference proteome</keyword>
<dbReference type="Proteomes" id="UP001062846">
    <property type="component" value="Chromosome 8"/>
</dbReference>
<sequence length="93" mass="10193">MRWAASANRWISSTSYETVPSRIFLDDALAFLSGDASLPISMRWAASASRWISSTSYGTVPLRIFLDDSLAFPLGDASLLRGKLIAYFNVVGD</sequence>
<protein>
    <submittedName>
        <fullName evidence="1">Uncharacterized protein</fullName>
    </submittedName>
</protein>
<reference evidence="1" key="1">
    <citation type="submission" date="2022-02" db="EMBL/GenBank/DDBJ databases">
        <title>Plant Genome Project.</title>
        <authorList>
            <person name="Zhang R.-G."/>
        </authorList>
    </citation>
    <scope>NUCLEOTIDE SEQUENCE</scope>
    <source>
        <strain evidence="1">AT1</strain>
    </source>
</reference>
<evidence type="ECO:0000313" key="2">
    <source>
        <dbReference type="Proteomes" id="UP001062846"/>
    </source>
</evidence>
<evidence type="ECO:0000313" key="1">
    <source>
        <dbReference type="EMBL" id="KAI8542387.1"/>
    </source>
</evidence>
<dbReference type="EMBL" id="CM046395">
    <property type="protein sequence ID" value="KAI8542387.1"/>
    <property type="molecule type" value="Genomic_DNA"/>
</dbReference>
<accession>A0ACC0MPF3</accession>
<proteinExistence type="predicted"/>
<organism evidence="1 2">
    <name type="scientific">Rhododendron molle</name>
    <name type="common">Chinese azalea</name>
    <name type="synonym">Azalea mollis</name>
    <dbReference type="NCBI Taxonomy" id="49168"/>
    <lineage>
        <taxon>Eukaryota</taxon>
        <taxon>Viridiplantae</taxon>
        <taxon>Streptophyta</taxon>
        <taxon>Embryophyta</taxon>
        <taxon>Tracheophyta</taxon>
        <taxon>Spermatophyta</taxon>
        <taxon>Magnoliopsida</taxon>
        <taxon>eudicotyledons</taxon>
        <taxon>Gunneridae</taxon>
        <taxon>Pentapetalae</taxon>
        <taxon>asterids</taxon>
        <taxon>Ericales</taxon>
        <taxon>Ericaceae</taxon>
        <taxon>Ericoideae</taxon>
        <taxon>Rhodoreae</taxon>
        <taxon>Rhododendron</taxon>
    </lineage>
</organism>
<gene>
    <name evidence="1" type="ORF">RHMOL_Rhmol08G0135000</name>
</gene>
<comment type="caution">
    <text evidence="1">The sequence shown here is derived from an EMBL/GenBank/DDBJ whole genome shotgun (WGS) entry which is preliminary data.</text>
</comment>